<evidence type="ECO:0000256" key="3">
    <source>
        <dbReference type="ARBA" id="ARBA00022598"/>
    </source>
</evidence>
<feature type="compositionally biased region" description="Basic and acidic residues" evidence="10">
    <location>
        <begin position="33"/>
        <end position="44"/>
    </location>
</feature>
<evidence type="ECO:0000256" key="7">
    <source>
        <dbReference type="ARBA" id="ARBA00048819"/>
    </source>
</evidence>
<dbReference type="EC" id="6.3.2.2" evidence="2 9"/>
<dbReference type="Gene3D" id="3.30.590.20">
    <property type="match status" value="1"/>
</dbReference>
<dbReference type="GO" id="GO:0005829">
    <property type="term" value="C:cytosol"/>
    <property type="evidence" value="ECO:0007669"/>
    <property type="project" value="TreeGrafter"/>
</dbReference>
<dbReference type="Proteomes" id="UP000051015">
    <property type="component" value="Unassembled WGS sequence"/>
</dbReference>
<dbReference type="PANTHER" id="PTHR38761">
    <property type="entry name" value="GLUTAMATE--CYSTEINE LIGASE"/>
    <property type="match status" value="1"/>
</dbReference>
<dbReference type="GO" id="GO:0004357">
    <property type="term" value="F:glutamate-cysteine ligase activity"/>
    <property type="evidence" value="ECO:0007669"/>
    <property type="project" value="UniProtKB-EC"/>
</dbReference>
<evidence type="ECO:0000256" key="5">
    <source>
        <dbReference type="ARBA" id="ARBA00022741"/>
    </source>
</evidence>
<evidence type="ECO:0000313" key="12">
    <source>
        <dbReference type="EMBL" id="KRM95257.1"/>
    </source>
</evidence>
<keyword evidence="5" id="KW-0547">Nucleotide-binding</keyword>
<dbReference type="RefSeq" id="WP_057876739.1">
    <property type="nucleotide sequence ID" value="NZ_AYZD01000031.1"/>
</dbReference>
<dbReference type="InterPro" id="IPR014746">
    <property type="entry name" value="Gln_synth/guanido_kin_cat_dom"/>
</dbReference>
<evidence type="ECO:0000256" key="6">
    <source>
        <dbReference type="ARBA" id="ARBA00022840"/>
    </source>
</evidence>
<comment type="pathway">
    <text evidence="1 9">Sulfur metabolism; glutathione biosynthesis; glutathione from L-cysteine and L-glutamate: step 1/2.</text>
</comment>
<evidence type="ECO:0000256" key="9">
    <source>
        <dbReference type="RuleBase" id="RU004391"/>
    </source>
</evidence>
<dbReference type="AlphaFoldDB" id="A0A0R2D3U6"/>
<evidence type="ECO:0000256" key="2">
    <source>
        <dbReference type="ARBA" id="ARBA00012220"/>
    </source>
</evidence>
<evidence type="ECO:0000259" key="11">
    <source>
        <dbReference type="Pfam" id="PF04262"/>
    </source>
</evidence>
<dbReference type="STRING" id="1423725.FC19_GL002110"/>
<dbReference type="EMBL" id="AYZD01000031">
    <property type="protein sequence ID" value="KRM95257.1"/>
    <property type="molecule type" value="Genomic_DNA"/>
</dbReference>
<reference evidence="12 13" key="1">
    <citation type="journal article" date="2015" name="Genome Announc.">
        <title>Expanding the biotechnology potential of lactobacilli through comparative genomics of 213 strains and associated genera.</title>
        <authorList>
            <person name="Sun Z."/>
            <person name="Harris H.M."/>
            <person name="McCann A."/>
            <person name="Guo C."/>
            <person name="Argimon S."/>
            <person name="Zhang W."/>
            <person name="Yang X."/>
            <person name="Jeffery I.B."/>
            <person name="Cooney J.C."/>
            <person name="Kagawa T.F."/>
            <person name="Liu W."/>
            <person name="Song Y."/>
            <person name="Salvetti E."/>
            <person name="Wrobel A."/>
            <person name="Rasinkangas P."/>
            <person name="Parkhill J."/>
            <person name="Rea M.C."/>
            <person name="O'Sullivan O."/>
            <person name="Ritari J."/>
            <person name="Douillard F.P."/>
            <person name="Paul Ross R."/>
            <person name="Yang R."/>
            <person name="Briner A.E."/>
            <person name="Felis G.E."/>
            <person name="de Vos W.M."/>
            <person name="Barrangou R."/>
            <person name="Klaenhammer T.R."/>
            <person name="Caufield P.W."/>
            <person name="Cui Y."/>
            <person name="Zhang H."/>
            <person name="O'Toole P.W."/>
        </authorList>
    </citation>
    <scope>NUCLEOTIDE SEQUENCE [LARGE SCALE GENOMIC DNA]</scope>
    <source>
        <strain evidence="12 13">DSM 21051</strain>
    </source>
</reference>
<name>A0A0R2D3U6_9LACO</name>
<accession>A0A0R2D3U6</accession>
<dbReference type="InterPro" id="IPR006334">
    <property type="entry name" value="Glut_cys_ligase"/>
</dbReference>
<dbReference type="Pfam" id="PF04262">
    <property type="entry name" value="Glu_cys_ligase"/>
    <property type="match status" value="2"/>
</dbReference>
<feature type="region of interest" description="Disordered" evidence="10">
    <location>
        <begin position="33"/>
        <end position="53"/>
    </location>
</feature>
<sequence>MLDNLLNNIKKENLSRQLFQSFLGVEVEEHRIDHTGKLSREPHPQKLGSRSHHPYLQTDFSESQSEIITDPFDSVEGVIQQLDILQTILSRSLQKNERIWPLSMPPRMDDKDKQFVADHFDRPAYEDYRQYLINKYGVSRKIITGVHVNYSISNSFFQCLYQYYKEDFKSLISFKNALYFRVAQNFVLNRWLLTYLFGASPVAEKGFFSQSEASKFEHPVRSIRNSHRGYVNNRENQVNVTLYSSFENFIDGIENAVKEGFLYGPAEFYGPVRLRGQEKISEYHSEGISYLEFRVFDNDPFSRNGVNRDALVFLKIFLAYLLVTPVDKKNIKNNLKQSFDENNHVALEQPNKQTIKHGDGVTILNKMLKLIKDLDIEIEEFSKVLHHFTNVLEYPELTPSAKLLDVMKDGSLQKFGTEIATKHKESLTNSRKLLPSMTYFSHQAQLLIYKAVELGIRYTTKRNNNKCLKLTYEGVTKTVYVESLKNVQPEKYLKTLFPTLKVK</sequence>
<comment type="similarity">
    <text evidence="8">Belongs to the glutamate--cysteine ligase type 1 family.</text>
</comment>
<dbReference type="PANTHER" id="PTHR38761:SF1">
    <property type="entry name" value="GLUTAMATE--CYSTEINE LIGASE"/>
    <property type="match status" value="1"/>
</dbReference>
<comment type="catalytic activity">
    <reaction evidence="7 9">
        <text>L-cysteine + L-glutamate + ATP = gamma-L-glutamyl-L-cysteine + ADP + phosphate + H(+)</text>
        <dbReference type="Rhea" id="RHEA:13285"/>
        <dbReference type="ChEBI" id="CHEBI:15378"/>
        <dbReference type="ChEBI" id="CHEBI:29985"/>
        <dbReference type="ChEBI" id="CHEBI:30616"/>
        <dbReference type="ChEBI" id="CHEBI:35235"/>
        <dbReference type="ChEBI" id="CHEBI:43474"/>
        <dbReference type="ChEBI" id="CHEBI:58173"/>
        <dbReference type="ChEBI" id="CHEBI:456216"/>
        <dbReference type="EC" id="6.3.2.2"/>
    </reaction>
</comment>
<organism evidence="12 13">
    <name type="scientific">Liquorilactobacillus aquaticus DSM 21051</name>
    <dbReference type="NCBI Taxonomy" id="1423725"/>
    <lineage>
        <taxon>Bacteria</taxon>
        <taxon>Bacillati</taxon>
        <taxon>Bacillota</taxon>
        <taxon>Bacilli</taxon>
        <taxon>Lactobacillales</taxon>
        <taxon>Lactobacillaceae</taxon>
        <taxon>Liquorilactobacillus</taxon>
    </lineage>
</organism>
<dbReference type="OrthoDB" id="9803907at2"/>
<dbReference type="UniPathway" id="UPA00142">
    <property type="reaction ID" value="UER00209"/>
</dbReference>
<keyword evidence="6" id="KW-0067">ATP-binding</keyword>
<dbReference type="SUPFAM" id="SSF55931">
    <property type="entry name" value="Glutamine synthetase/guanido kinase"/>
    <property type="match status" value="1"/>
</dbReference>
<evidence type="ECO:0000313" key="13">
    <source>
        <dbReference type="Proteomes" id="UP000051015"/>
    </source>
</evidence>
<keyword evidence="3 8" id="KW-0436">Ligase</keyword>
<proteinExistence type="inferred from homology"/>
<dbReference type="InterPro" id="IPR007370">
    <property type="entry name" value="Glu_cys_ligase"/>
</dbReference>
<protein>
    <recommendedName>
        <fullName evidence="2 9">Glutamate--cysteine ligase</fullName>
        <ecNumber evidence="2 9">6.3.2.2</ecNumber>
    </recommendedName>
</protein>
<evidence type="ECO:0000256" key="1">
    <source>
        <dbReference type="ARBA" id="ARBA00005006"/>
    </source>
</evidence>
<dbReference type="GO" id="GO:0005524">
    <property type="term" value="F:ATP binding"/>
    <property type="evidence" value="ECO:0007669"/>
    <property type="project" value="UniProtKB-KW"/>
</dbReference>
<keyword evidence="13" id="KW-1185">Reference proteome</keyword>
<keyword evidence="4 8" id="KW-0317">Glutathione biosynthesis</keyword>
<feature type="domain" description="Glutamate--cysteine ligase" evidence="11">
    <location>
        <begin position="7"/>
        <end position="259"/>
    </location>
</feature>
<dbReference type="GO" id="GO:0046872">
    <property type="term" value="F:metal ion binding"/>
    <property type="evidence" value="ECO:0007669"/>
    <property type="project" value="TreeGrafter"/>
</dbReference>
<evidence type="ECO:0000256" key="4">
    <source>
        <dbReference type="ARBA" id="ARBA00022684"/>
    </source>
</evidence>
<evidence type="ECO:0000256" key="10">
    <source>
        <dbReference type="SAM" id="MobiDB-lite"/>
    </source>
</evidence>
<feature type="domain" description="Glutamate--cysteine ligase" evidence="11">
    <location>
        <begin position="265"/>
        <end position="343"/>
    </location>
</feature>
<comment type="caution">
    <text evidence="12">The sequence shown here is derived from an EMBL/GenBank/DDBJ whole genome shotgun (WGS) entry which is preliminary data.</text>
</comment>
<dbReference type="GO" id="GO:0006750">
    <property type="term" value="P:glutathione biosynthetic process"/>
    <property type="evidence" value="ECO:0007669"/>
    <property type="project" value="UniProtKB-UniPathway"/>
</dbReference>
<evidence type="ECO:0000256" key="8">
    <source>
        <dbReference type="RuleBase" id="RU003544"/>
    </source>
</evidence>
<dbReference type="PATRIC" id="fig|1423725.3.peg.2169"/>
<gene>
    <name evidence="12" type="ORF">FC19_GL002110</name>
</gene>